<dbReference type="InterPro" id="IPR011009">
    <property type="entry name" value="Kinase-like_dom_sf"/>
</dbReference>
<keyword evidence="2" id="KW-0723">Serine/threonine-protein kinase</keyword>
<dbReference type="Gene3D" id="1.10.510.10">
    <property type="entry name" value="Transferase(Phosphotransferase) domain 1"/>
    <property type="match status" value="1"/>
</dbReference>
<evidence type="ECO:0000256" key="10">
    <source>
        <dbReference type="SAM" id="MobiDB-lite"/>
    </source>
</evidence>
<evidence type="ECO:0000256" key="4">
    <source>
        <dbReference type="ARBA" id="ARBA00022741"/>
    </source>
</evidence>
<evidence type="ECO:0000256" key="9">
    <source>
        <dbReference type="PROSITE-ProRule" id="PRU10141"/>
    </source>
</evidence>
<dbReference type="PROSITE" id="PS50011">
    <property type="entry name" value="PROTEIN_KINASE_DOM"/>
    <property type="match status" value="1"/>
</dbReference>
<feature type="region of interest" description="Disordered" evidence="10">
    <location>
        <begin position="149"/>
        <end position="175"/>
    </location>
</feature>
<dbReference type="InterPro" id="IPR008271">
    <property type="entry name" value="Ser/Thr_kinase_AS"/>
</dbReference>
<proteinExistence type="predicted"/>
<dbReference type="OrthoDB" id="206228at2759"/>
<dbReference type="Gene3D" id="3.30.200.20">
    <property type="entry name" value="Phosphorylase Kinase, domain 1"/>
    <property type="match status" value="1"/>
</dbReference>
<name>A0A9W7G818_9STRA</name>
<evidence type="ECO:0000256" key="3">
    <source>
        <dbReference type="ARBA" id="ARBA00022679"/>
    </source>
</evidence>
<dbReference type="GO" id="GO:0035556">
    <property type="term" value="P:intracellular signal transduction"/>
    <property type="evidence" value="ECO:0007669"/>
    <property type="project" value="TreeGrafter"/>
</dbReference>
<evidence type="ECO:0000256" key="2">
    <source>
        <dbReference type="ARBA" id="ARBA00022527"/>
    </source>
</evidence>
<dbReference type="InterPro" id="IPR050236">
    <property type="entry name" value="Ser_Thr_kinase_AGC"/>
</dbReference>
<feature type="compositionally biased region" description="Basic and acidic residues" evidence="10">
    <location>
        <begin position="501"/>
        <end position="519"/>
    </location>
</feature>
<comment type="catalytic activity">
    <reaction evidence="8">
        <text>L-seryl-[protein] + ATP = O-phospho-L-seryl-[protein] + ADP + H(+)</text>
        <dbReference type="Rhea" id="RHEA:17989"/>
        <dbReference type="Rhea" id="RHEA-COMP:9863"/>
        <dbReference type="Rhea" id="RHEA-COMP:11604"/>
        <dbReference type="ChEBI" id="CHEBI:15378"/>
        <dbReference type="ChEBI" id="CHEBI:29999"/>
        <dbReference type="ChEBI" id="CHEBI:30616"/>
        <dbReference type="ChEBI" id="CHEBI:83421"/>
        <dbReference type="ChEBI" id="CHEBI:456216"/>
        <dbReference type="EC" id="2.7.11.1"/>
    </reaction>
</comment>
<protein>
    <recommendedName>
        <fullName evidence="1">non-specific serine/threonine protein kinase</fullName>
        <ecNumber evidence="1">2.7.11.1</ecNumber>
    </recommendedName>
</protein>
<feature type="binding site" evidence="9">
    <location>
        <position position="356"/>
    </location>
    <ligand>
        <name>ATP</name>
        <dbReference type="ChEBI" id="CHEBI:30616"/>
    </ligand>
</feature>
<feature type="region of interest" description="Disordered" evidence="10">
    <location>
        <begin position="704"/>
        <end position="723"/>
    </location>
</feature>
<sequence>MMMWKVPTFVSIFNEEASKDERIADEVVRATGGELRKGWNPTVNKMRYLVLERIKDGIGEKGFKDTAERVYGRSTVRINMGNTQDNHTKDKYVMGEDRSDDSDVDSVASDDCQLTRIRKVAVKRNWNGGQGEVKEERTVNELMKEWRKEGGGKGTTIPPATITGVAPWGKGGRGQPPTTITGVAPWAIGGRGQTHANGTGVAGWGRGQPPVTVTGVAPWAMRGRGGMGRGGSIPIRRSRVEEKIGEEKDMDIEDSKEISIEDEKDTPSEEDMSNSDNPGYLRLLNFMEMVKPPKTSKYSPWAMTQLKETPTLLPNLKFHDLVFGQVLGEGAFSVVKYARKITRGTSRSGWDEYAVKIISIKTIKENGYAKSVNREIAVLKHLSHPGVARLVSAFRFRDGAYMVLEYAKGGDLHTLVTSNGSLDEPSARFVCGEVLAALCSVQAAGMVYGDLKPENVLMTESGHVKLGDFGGCRAVGEEAKDMLRGAMGEVDKLRDGDWKVRDGEGKEEYGKEEEKGGYDEKEEEDDERVEGTAAYLPPEVISGGKHGYPSDIWSFGCLLFFCLAGKPPIIDDTNDSTIRRVIKFAQDGEHADFFGKDKHNFTKASRSVITRCTAVSVSKRCVISELAADPWWGEKGVLNLHKGEAVELNVGKVKAGAVDKAWMRRQHSMIWSPQKEKYDFENEGRGRGGEGVEGKVEEVLGRTIGESEEGDFKGGGGGEEKVGEGGRLKIMMMARITEG</sequence>
<evidence type="ECO:0000259" key="11">
    <source>
        <dbReference type="PROSITE" id="PS50011"/>
    </source>
</evidence>
<dbReference type="InterPro" id="IPR017441">
    <property type="entry name" value="Protein_kinase_ATP_BS"/>
</dbReference>
<dbReference type="EMBL" id="BRYA01000097">
    <property type="protein sequence ID" value="GMI39075.1"/>
    <property type="molecule type" value="Genomic_DNA"/>
</dbReference>
<dbReference type="GO" id="GO:0005524">
    <property type="term" value="F:ATP binding"/>
    <property type="evidence" value="ECO:0007669"/>
    <property type="project" value="UniProtKB-UniRule"/>
</dbReference>
<dbReference type="PANTHER" id="PTHR24356:SF163">
    <property type="entry name" value="3-PHOSPHOINOSITIDE-DEPENDENT PROTEIN KINASE 1-RELATED"/>
    <property type="match status" value="1"/>
</dbReference>
<keyword evidence="5" id="KW-0418">Kinase</keyword>
<dbReference type="GO" id="GO:0004674">
    <property type="term" value="F:protein serine/threonine kinase activity"/>
    <property type="evidence" value="ECO:0007669"/>
    <property type="project" value="UniProtKB-KW"/>
</dbReference>
<evidence type="ECO:0000256" key="1">
    <source>
        <dbReference type="ARBA" id="ARBA00012513"/>
    </source>
</evidence>
<dbReference type="PANTHER" id="PTHR24356">
    <property type="entry name" value="SERINE/THREONINE-PROTEIN KINASE"/>
    <property type="match status" value="1"/>
</dbReference>
<dbReference type="SMART" id="SM00220">
    <property type="entry name" value="S_TKc"/>
    <property type="match status" value="1"/>
</dbReference>
<dbReference type="AlphaFoldDB" id="A0A9W7G818"/>
<dbReference type="InterPro" id="IPR000719">
    <property type="entry name" value="Prot_kinase_dom"/>
</dbReference>
<keyword evidence="13" id="KW-1185">Reference proteome</keyword>
<evidence type="ECO:0000256" key="6">
    <source>
        <dbReference type="ARBA" id="ARBA00022840"/>
    </source>
</evidence>
<keyword evidence="3" id="KW-0808">Transferase</keyword>
<evidence type="ECO:0000313" key="12">
    <source>
        <dbReference type="EMBL" id="GMI39075.1"/>
    </source>
</evidence>
<comment type="caution">
    <text evidence="12">The sequence shown here is derived from an EMBL/GenBank/DDBJ whole genome shotgun (WGS) entry which is preliminary data.</text>
</comment>
<comment type="catalytic activity">
    <reaction evidence="7">
        <text>L-threonyl-[protein] + ATP = O-phospho-L-threonyl-[protein] + ADP + H(+)</text>
        <dbReference type="Rhea" id="RHEA:46608"/>
        <dbReference type="Rhea" id="RHEA-COMP:11060"/>
        <dbReference type="Rhea" id="RHEA-COMP:11605"/>
        <dbReference type="ChEBI" id="CHEBI:15378"/>
        <dbReference type="ChEBI" id="CHEBI:30013"/>
        <dbReference type="ChEBI" id="CHEBI:30616"/>
        <dbReference type="ChEBI" id="CHEBI:61977"/>
        <dbReference type="ChEBI" id="CHEBI:456216"/>
        <dbReference type="EC" id="2.7.11.1"/>
    </reaction>
</comment>
<evidence type="ECO:0000313" key="13">
    <source>
        <dbReference type="Proteomes" id="UP001165065"/>
    </source>
</evidence>
<feature type="domain" description="Protein kinase" evidence="11">
    <location>
        <begin position="321"/>
        <end position="632"/>
    </location>
</feature>
<dbReference type="Proteomes" id="UP001165065">
    <property type="component" value="Unassembled WGS sequence"/>
</dbReference>
<dbReference type="SUPFAM" id="SSF56112">
    <property type="entry name" value="Protein kinase-like (PK-like)"/>
    <property type="match status" value="1"/>
</dbReference>
<feature type="region of interest" description="Disordered" evidence="10">
    <location>
        <begin position="220"/>
        <end position="277"/>
    </location>
</feature>
<reference evidence="13" key="1">
    <citation type="journal article" date="2023" name="Commun. Biol.">
        <title>Genome analysis of Parmales, the sister group of diatoms, reveals the evolutionary specialization of diatoms from phago-mixotrophs to photoautotrophs.</title>
        <authorList>
            <person name="Ban H."/>
            <person name="Sato S."/>
            <person name="Yoshikawa S."/>
            <person name="Yamada K."/>
            <person name="Nakamura Y."/>
            <person name="Ichinomiya M."/>
            <person name="Sato N."/>
            <person name="Blanc-Mathieu R."/>
            <person name="Endo H."/>
            <person name="Kuwata A."/>
            <person name="Ogata H."/>
        </authorList>
    </citation>
    <scope>NUCLEOTIDE SEQUENCE [LARGE SCALE GENOMIC DNA]</scope>
</reference>
<evidence type="ECO:0000256" key="8">
    <source>
        <dbReference type="ARBA" id="ARBA00048679"/>
    </source>
</evidence>
<dbReference type="PROSITE" id="PS00107">
    <property type="entry name" value="PROTEIN_KINASE_ATP"/>
    <property type="match status" value="1"/>
</dbReference>
<evidence type="ECO:0000256" key="7">
    <source>
        <dbReference type="ARBA" id="ARBA00047899"/>
    </source>
</evidence>
<accession>A0A9W7G818</accession>
<dbReference type="EC" id="2.7.11.1" evidence="1"/>
<feature type="compositionally biased region" description="Basic and acidic residues" evidence="10">
    <location>
        <begin position="238"/>
        <end position="267"/>
    </location>
</feature>
<organism evidence="12 13">
    <name type="scientific">Triparma columacea</name>
    <dbReference type="NCBI Taxonomy" id="722753"/>
    <lineage>
        <taxon>Eukaryota</taxon>
        <taxon>Sar</taxon>
        <taxon>Stramenopiles</taxon>
        <taxon>Ochrophyta</taxon>
        <taxon>Bolidophyceae</taxon>
        <taxon>Parmales</taxon>
        <taxon>Triparmaceae</taxon>
        <taxon>Triparma</taxon>
    </lineage>
</organism>
<dbReference type="Pfam" id="PF00069">
    <property type="entry name" value="Pkinase"/>
    <property type="match status" value="2"/>
</dbReference>
<feature type="region of interest" description="Disordered" evidence="10">
    <location>
        <begin position="501"/>
        <end position="528"/>
    </location>
</feature>
<gene>
    <name evidence="12" type="ORF">TrCOL_g3400</name>
</gene>
<evidence type="ECO:0000256" key="5">
    <source>
        <dbReference type="ARBA" id="ARBA00022777"/>
    </source>
</evidence>
<keyword evidence="4 9" id="KW-0547">Nucleotide-binding</keyword>
<keyword evidence="6 9" id="KW-0067">ATP-binding</keyword>
<dbReference type="PROSITE" id="PS00108">
    <property type="entry name" value="PROTEIN_KINASE_ST"/>
    <property type="match status" value="1"/>
</dbReference>